<evidence type="ECO:0000256" key="1">
    <source>
        <dbReference type="ARBA" id="ARBA00022729"/>
    </source>
</evidence>
<dbReference type="PANTHER" id="PTHR35869">
    <property type="entry name" value="OUTER-MEMBRANE LIPOPROTEIN CARRIER PROTEIN"/>
    <property type="match status" value="1"/>
</dbReference>
<dbReference type="InterPro" id="IPR029046">
    <property type="entry name" value="LolA/LolB/LppX"/>
</dbReference>
<dbReference type="Pfam" id="PF03548">
    <property type="entry name" value="LolA"/>
    <property type="match status" value="1"/>
</dbReference>
<evidence type="ECO:0000256" key="2">
    <source>
        <dbReference type="SAM" id="SignalP"/>
    </source>
</evidence>
<reference evidence="3 4" key="1">
    <citation type="journal article" date="2016" name="Microb. Cell Fact.">
        <title>Dissection of exopolysaccharide biosynthesis in Kozakia baliensis.</title>
        <authorList>
            <person name="Brandt J.U."/>
            <person name="Jakob F."/>
            <person name="Behr J."/>
            <person name="Geissler A.J."/>
            <person name="Vogel R.F."/>
        </authorList>
    </citation>
    <scope>NUCLEOTIDE SEQUENCE [LARGE SCALE GENOMIC DNA]</scope>
    <source>
        <strain evidence="3 4">DSM 14400</strain>
    </source>
</reference>
<sequence>MMKRFAFLLACVLSAAPVAAVAQAVPAQLRPAEAGWVSRVQDSLNAITVSKSRFQQIAPDGKRTTGTAWLSRPGKMRFDYDKPSPLLLVANDGKIVYQDRDLGQVTTIPLDRTPLGLLLRPNLRFSGDVTVTGFKHDNGLVQITLVRTANPSEGSLTLILNEQPLTLRSWVVQDAQGRETQIDLFDTQTGISLVPHLFDLPKEQN</sequence>
<name>A0A1D8UWV2_9PROT</name>
<feature type="signal peptide" evidence="2">
    <location>
        <begin position="1"/>
        <end position="24"/>
    </location>
</feature>
<feature type="chain" id="PRO_5009439174" description="Outer-membrane lipoprotein carrier protein" evidence="2">
    <location>
        <begin position="25"/>
        <end position="205"/>
    </location>
</feature>
<dbReference type="AlphaFoldDB" id="A0A1D8UWV2"/>
<dbReference type="EMBL" id="CP014674">
    <property type="protein sequence ID" value="AOX18120.1"/>
    <property type="molecule type" value="Genomic_DNA"/>
</dbReference>
<keyword evidence="4" id="KW-1185">Reference proteome</keyword>
<evidence type="ECO:0000313" key="4">
    <source>
        <dbReference type="Proteomes" id="UP000179145"/>
    </source>
</evidence>
<dbReference type="InterPro" id="IPR004564">
    <property type="entry name" value="OM_lipoprot_carrier_LolA-like"/>
</dbReference>
<keyword evidence="1 2" id="KW-0732">Signal</keyword>
<dbReference type="KEGG" id="kba:A0U89_04355"/>
<evidence type="ECO:0008006" key="5">
    <source>
        <dbReference type="Google" id="ProtNLM"/>
    </source>
</evidence>
<dbReference type="RefSeq" id="WP_070403625.1">
    <property type="nucleotide sequence ID" value="NZ_BJVW01000002.1"/>
</dbReference>
<accession>A0A1D8UWV2</accession>
<protein>
    <recommendedName>
        <fullName evidence="5">Outer-membrane lipoprotein carrier protein</fullName>
    </recommendedName>
</protein>
<organism evidence="3 4">
    <name type="scientific">Kozakia baliensis</name>
    <dbReference type="NCBI Taxonomy" id="153496"/>
    <lineage>
        <taxon>Bacteria</taxon>
        <taxon>Pseudomonadati</taxon>
        <taxon>Pseudomonadota</taxon>
        <taxon>Alphaproteobacteria</taxon>
        <taxon>Acetobacterales</taxon>
        <taxon>Acetobacteraceae</taxon>
        <taxon>Kozakia</taxon>
    </lineage>
</organism>
<dbReference type="OrthoDB" id="9800501at2"/>
<proteinExistence type="predicted"/>
<dbReference type="SUPFAM" id="SSF89392">
    <property type="entry name" value="Prokaryotic lipoproteins and lipoprotein localization factors"/>
    <property type="match status" value="1"/>
</dbReference>
<evidence type="ECO:0000313" key="3">
    <source>
        <dbReference type="EMBL" id="AOX18120.1"/>
    </source>
</evidence>
<dbReference type="eggNOG" id="COG2834">
    <property type="taxonomic scope" value="Bacteria"/>
</dbReference>
<dbReference type="CDD" id="cd16325">
    <property type="entry name" value="LolA"/>
    <property type="match status" value="1"/>
</dbReference>
<dbReference type="Proteomes" id="UP000179145">
    <property type="component" value="Chromosome"/>
</dbReference>
<dbReference type="PANTHER" id="PTHR35869:SF1">
    <property type="entry name" value="OUTER-MEMBRANE LIPOPROTEIN CARRIER PROTEIN"/>
    <property type="match status" value="1"/>
</dbReference>
<gene>
    <name evidence="3" type="ORF">A0U89_04355</name>
</gene>
<dbReference type="Gene3D" id="2.50.20.10">
    <property type="entry name" value="Lipoprotein localisation LolA/LolB/LppX"/>
    <property type="match status" value="1"/>
</dbReference>
<dbReference type="STRING" id="153496.A0U89_04355"/>